<gene>
    <name evidence="2" type="ORF">FKZ61_10045</name>
</gene>
<protein>
    <submittedName>
        <fullName evidence="2">Alpha/beta hydrolase</fullName>
    </submittedName>
</protein>
<keyword evidence="3" id="KW-1185">Reference proteome</keyword>
<feature type="domain" description="AB hydrolase-1" evidence="1">
    <location>
        <begin position="22"/>
        <end position="246"/>
    </location>
</feature>
<sequence length="273" mass="29544">MSTRYLDVADGFLAYDDQGEGPLVVCVPSMGDLRAEYRYLVPQLVDAGYRVVTLDVRGHGESSVGWTDYSVAGVGSDLVALLRALDGGPAVLVGTSMAAGAAVWAAAEAPELVAGLVLVGPFVRGEPLWWHRPVYGALFRRPWGPAAWLWYYGSLYPSRKPADYEAYAGALRANLQEPGRFEALRQMIFASKRASEERIPRVQAPGLVLMGTRDPDFSDPGVEARWVADALGFRCHLVEGAGHYPHAEMPGIAGELIRGFLAEVWSQPAEVVG</sequence>
<dbReference type="PRINTS" id="PR00111">
    <property type="entry name" value="ABHYDROLASE"/>
</dbReference>
<dbReference type="InterPro" id="IPR000073">
    <property type="entry name" value="AB_hydrolase_1"/>
</dbReference>
<dbReference type="Pfam" id="PF00561">
    <property type="entry name" value="Abhydrolase_1"/>
    <property type="match status" value="1"/>
</dbReference>
<evidence type="ECO:0000313" key="3">
    <source>
        <dbReference type="Proteomes" id="UP000317371"/>
    </source>
</evidence>
<dbReference type="InParanoid" id="A0A540VG83"/>
<dbReference type="InterPro" id="IPR029058">
    <property type="entry name" value="AB_hydrolase_fold"/>
</dbReference>
<dbReference type="Proteomes" id="UP000317371">
    <property type="component" value="Unassembled WGS sequence"/>
</dbReference>
<dbReference type="PRINTS" id="PR00412">
    <property type="entry name" value="EPOXHYDRLASE"/>
</dbReference>
<dbReference type="OrthoDB" id="9780932at2"/>
<dbReference type="RefSeq" id="WP_141609997.1">
    <property type="nucleotide sequence ID" value="NZ_VIGC02000011.1"/>
</dbReference>
<dbReference type="InterPro" id="IPR000639">
    <property type="entry name" value="Epox_hydrolase-like"/>
</dbReference>
<dbReference type="PANTHER" id="PTHR46438:SF2">
    <property type="entry name" value="ALPHA_BETA-HYDROLASES SUPERFAMILY PROTEIN"/>
    <property type="match status" value="1"/>
</dbReference>
<accession>A0A540VG83</accession>
<dbReference type="Gene3D" id="3.40.50.1820">
    <property type="entry name" value="alpha/beta hydrolase"/>
    <property type="match status" value="1"/>
</dbReference>
<dbReference type="PANTHER" id="PTHR46438">
    <property type="entry name" value="ALPHA/BETA-HYDROLASES SUPERFAMILY PROTEIN"/>
    <property type="match status" value="1"/>
</dbReference>
<comment type="caution">
    <text evidence="2">The sequence shown here is derived from an EMBL/GenBank/DDBJ whole genome shotgun (WGS) entry which is preliminary data.</text>
</comment>
<dbReference type="GO" id="GO:0016787">
    <property type="term" value="F:hydrolase activity"/>
    <property type="evidence" value="ECO:0007669"/>
    <property type="project" value="UniProtKB-KW"/>
</dbReference>
<evidence type="ECO:0000313" key="2">
    <source>
        <dbReference type="EMBL" id="TQE95774.1"/>
    </source>
</evidence>
<proteinExistence type="predicted"/>
<dbReference type="EMBL" id="VIGC01000011">
    <property type="protein sequence ID" value="TQE95774.1"/>
    <property type="molecule type" value="Genomic_DNA"/>
</dbReference>
<reference evidence="2 3" key="1">
    <citation type="submission" date="2019-06" db="EMBL/GenBank/DDBJ databases">
        <title>Genome sequence of Litorilinea aerophila BAA-2444.</title>
        <authorList>
            <person name="Maclea K.S."/>
            <person name="Maurais E.G."/>
            <person name="Iannazzi L.C."/>
        </authorList>
    </citation>
    <scope>NUCLEOTIDE SEQUENCE [LARGE SCALE GENOMIC DNA]</scope>
    <source>
        <strain evidence="2 3">ATCC BAA-2444</strain>
    </source>
</reference>
<name>A0A540VG83_9CHLR</name>
<dbReference type="SUPFAM" id="SSF53474">
    <property type="entry name" value="alpha/beta-Hydrolases"/>
    <property type="match status" value="1"/>
</dbReference>
<dbReference type="AlphaFoldDB" id="A0A540VG83"/>
<organism evidence="2 3">
    <name type="scientific">Litorilinea aerophila</name>
    <dbReference type="NCBI Taxonomy" id="1204385"/>
    <lineage>
        <taxon>Bacteria</taxon>
        <taxon>Bacillati</taxon>
        <taxon>Chloroflexota</taxon>
        <taxon>Caldilineae</taxon>
        <taxon>Caldilineales</taxon>
        <taxon>Caldilineaceae</taxon>
        <taxon>Litorilinea</taxon>
    </lineage>
</organism>
<evidence type="ECO:0000259" key="1">
    <source>
        <dbReference type="Pfam" id="PF00561"/>
    </source>
</evidence>
<keyword evidence="2" id="KW-0378">Hydrolase</keyword>